<evidence type="ECO:0000256" key="17">
    <source>
        <dbReference type="HAMAP-Rule" id="MF_01965"/>
    </source>
</evidence>
<feature type="binding site" evidence="18">
    <location>
        <position position="153"/>
    </location>
    <ligand>
        <name>K(+)</name>
        <dbReference type="ChEBI" id="CHEBI:29103"/>
    </ligand>
</feature>
<comment type="catalytic activity">
    <reaction evidence="16 17 19">
        <text>(6S)-NADPHX + ADP = AMP + phosphate + NADPH + H(+)</text>
        <dbReference type="Rhea" id="RHEA:32235"/>
        <dbReference type="ChEBI" id="CHEBI:15378"/>
        <dbReference type="ChEBI" id="CHEBI:43474"/>
        <dbReference type="ChEBI" id="CHEBI:57783"/>
        <dbReference type="ChEBI" id="CHEBI:64076"/>
        <dbReference type="ChEBI" id="CHEBI:456215"/>
        <dbReference type="ChEBI" id="CHEBI:456216"/>
        <dbReference type="EC" id="4.2.1.136"/>
    </reaction>
</comment>
<dbReference type="GO" id="GO:0005524">
    <property type="term" value="F:ATP binding"/>
    <property type="evidence" value="ECO:0007669"/>
    <property type="project" value="UniProtKB-UniRule"/>
</dbReference>
<protein>
    <recommendedName>
        <fullName evidence="19">Bifunctional NAD(P)H-hydrate repair enzyme</fullName>
    </recommendedName>
    <alternativeName>
        <fullName evidence="19">Nicotinamide nucleotide repair protein</fullName>
    </alternativeName>
    <domain>
        <recommendedName>
            <fullName evidence="19">ADP-dependent (S)-NAD(P)H-hydrate dehydratase</fullName>
            <ecNumber evidence="19">4.2.1.136</ecNumber>
        </recommendedName>
        <alternativeName>
            <fullName evidence="19">ADP-dependent NAD(P)HX dehydratase</fullName>
        </alternativeName>
    </domain>
    <domain>
        <recommendedName>
            <fullName evidence="19">NAD(P)H-hydrate epimerase</fullName>
            <ecNumber evidence="19">5.1.99.6</ecNumber>
        </recommendedName>
    </domain>
</protein>
<dbReference type="GO" id="GO:0052855">
    <property type="term" value="F:ADP-dependent NAD(P)H-hydrate dehydratase activity"/>
    <property type="evidence" value="ECO:0007669"/>
    <property type="project" value="UniProtKB-UniRule"/>
</dbReference>
<evidence type="ECO:0000256" key="18">
    <source>
        <dbReference type="HAMAP-Rule" id="MF_01966"/>
    </source>
</evidence>
<feature type="domain" description="YjeF N-terminal" evidence="21">
    <location>
        <begin position="10"/>
        <end position="207"/>
    </location>
</feature>
<evidence type="ECO:0000259" key="21">
    <source>
        <dbReference type="PROSITE" id="PS51385"/>
    </source>
</evidence>
<evidence type="ECO:0000259" key="20">
    <source>
        <dbReference type="PROSITE" id="PS51383"/>
    </source>
</evidence>
<keyword evidence="12 17" id="KW-0456">Lyase</keyword>
<comment type="cofactor">
    <cofactor evidence="18 19">
        <name>K(+)</name>
        <dbReference type="ChEBI" id="CHEBI:29103"/>
    </cofactor>
    <text evidence="18 19">Binds 1 potassium ion per subunit.</text>
</comment>
<comment type="catalytic activity">
    <reaction evidence="1 18 19">
        <text>(6R)-NADHX = (6S)-NADHX</text>
        <dbReference type="Rhea" id="RHEA:32215"/>
        <dbReference type="ChEBI" id="CHEBI:64074"/>
        <dbReference type="ChEBI" id="CHEBI:64075"/>
        <dbReference type="EC" id="5.1.99.6"/>
    </reaction>
</comment>
<dbReference type="PANTHER" id="PTHR12592:SF0">
    <property type="entry name" value="ATP-DEPENDENT (S)-NAD(P)H-HYDRATE DEHYDRATASE"/>
    <property type="match status" value="1"/>
</dbReference>
<comment type="similarity">
    <text evidence="4 19">In the C-terminal section; belongs to the NnrD/CARKD family.</text>
</comment>
<dbReference type="RefSeq" id="WP_073051174.1">
    <property type="nucleotide sequence ID" value="NZ_FQUP01000001.1"/>
</dbReference>
<keyword evidence="9 18" id="KW-0630">Potassium</keyword>
<keyword evidence="7 17" id="KW-0067">ATP-binding</keyword>
<dbReference type="HAMAP" id="MF_01965">
    <property type="entry name" value="NADHX_dehydratase"/>
    <property type="match status" value="1"/>
</dbReference>
<dbReference type="Gene3D" id="3.40.50.10260">
    <property type="entry name" value="YjeF N-terminal domain"/>
    <property type="match status" value="1"/>
</dbReference>
<dbReference type="InterPro" id="IPR004443">
    <property type="entry name" value="YjeF_N_dom"/>
</dbReference>
<dbReference type="PROSITE" id="PS51383">
    <property type="entry name" value="YJEF_C_3"/>
    <property type="match status" value="1"/>
</dbReference>
<evidence type="ECO:0000256" key="8">
    <source>
        <dbReference type="ARBA" id="ARBA00022857"/>
    </source>
</evidence>
<dbReference type="Gene3D" id="3.40.1190.20">
    <property type="match status" value="1"/>
</dbReference>
<evidence type="ECO:0000256" key="13">
    <source>
        <dbReference type="ARBA" id="ARBA00023268"/>
    </source>
</evidence>
<evidence type="ECO:0000256" key="16">
    <source>
        <dbReference type="ARBA" id="ARBA00049209"/>
    </source>
</evidence>
<feature type="binding site" evidence="17">
    <location>
        <position position="433"/>
    </location>
    <ligand>
        <name>AMP</name>
        <dbReference type="ChEBI" id="CHEBI:456215"/>
    </ligand>
</feature>
<feature type="binding site" evidence="17">
    <location>
        <position position="315"/>
    </location>
    <ligand>
        <name>(6S)-NADPHX</name>
        <dbReference type="ChEBI" id="CHEBI:64076"/>
    </ligand>
</feature>
<evidence type="ECO:0000256" key="1">
    <source>
        <dbReference type="ARBA" id="ARBA00000013"/>
    </source>
</evidence>
<reference evidence="22 23" key="1">
    <citation type="submission" date="2016-11" db="EMBL/GenBank/DDBJ databases">
        <authorList>
            <person name="Jaros S."/>
            <person name="Januszkiewicz K."/>
            <person name="Wedrychowicz H."/>
        </authorList>
    </citation>
    <scope>NUCLEOTIDE SEQUENCE [LARGE SCALE GENOMIC DNA]</scope>
    <source>
        <strain evidence="22 23">DSM 19436</strain>
    </source>
</reference>
<dbReference type="InterPro" id="IPR000631">
    <property type="entry name" value="CARKD"/>
</dbReference>
<keyword evidence="22" id="KW-0418">Kinase</keyword>
<dbReference type="SUPFAM" id="SSF64153">
    <property type="entry name" value="YjeF N-terminal domain-like"/>
    <property type="match status" value="1"/>
</dbReference>
<evidence type="ECO:0000256" key="4">
    <source>
        <dbReference type="ARBA" id="ARBA00009524"/>
    </source>
</evidence>
<evidence type="ECO:0000256" key="15">
    <source>
        <dbReference type="ARBA" id="ARBA00048238"/>
    </source>
</evidence>
<dbReference type="EMBL" id="FQUP01000001">
    <property type="protein sequence ID" value="SHE57923.1"/>
    <property type="molecule type" value="Genomic_DNA"/>
</dbReference>
<dbReference type="PROSITE" id="PS01050">
    <property type="entry name" value="YJEF_C_2"/>
    <property type="match status" value="1"/>
</dbReference>
<keyword evidence="22" id="KW-0808">Transferase</keyword>
<dbReference type="GO" id="GO:0046872">
    <property type="term" value="F:metal ion binding"/>
    <property type="evidence" value="ECO:0007669"/>
    <property type="project" value="UniProtKB-UniRule"/>
</dbReference>
<dbReference type="AlphaFoldDB" id="A0A1M4UMX4"/>
<comment type="function">
    <text evidence="18">Catalyzes the epimerization of the S- and R-forms of NAD(P)HX, a damaged form of NAD(P)H that is a result of enzymatic or heat-dependent hydration. This is a prerequisite for the S-specific NAD(P)H-hydrate dehydratase to allow the repair of both epimers of NAD(P)HX.</text>
</comment>
<comment type="function">
    <text evidence="17">Catalyzes the dehydration of the S-form of NAD(P)HX at the expense of ADP, which is converted to AMP. Together with NAD(P)HX epimerase, which catalyzes the epimerization of the S- and R-forms, the enzyme allows the repair of both epimers of NAD(P)HX, a damaged form of NAD(P)H that is a result of enzymatic or heat-dependent hydration.</text>
</comment>
<evidence type="ECO:0000256" key="3">
    <source>
        <dbReference type="ARBA" id="ARBA00006001"/>
    </source>
</evidence>
<name>A0A1M4UMX4_9HYPH</name>
<dbReference type="NCBIfam" id="TIGR00196">
    <property type="entry name" value="yjeF_cterm"/>
    <property type="match status" value="1"/>
</dbReference>
<feature type="binding site" evidence="17">
    <location>
        <begin position="404"/>
        <end position="408"/>
    </location>
    <ligand>
        <name>AMP</name>
        <dbReference type="ChEBI" id="CHEBI:456215"/>
    </ligand>
</feature>
<dbReference type="InterPro" id="IPR029056">
    <property type="entry name" value="Ribokinase-like"/>
</dbReference>
<comment type="subunit">
    <text evidence="17">Homotetramer.</text>
</comment>
<dbReference type="GO" id="GO:0046496">
    <property type="term" value="P:nicotinamide nucleotide metabolic process"/>
    <property type="evidence" value="ECO:0007669"/>
    <property type="project" value="UniProtKB-UniRule"/>
</dbReference>
<dbReference type="EC" id="4.2.1.136" evidence="19"/>
<gene>
    <name evidence="18" type="primary">nnrE</name>
    <name evidence="17" type="synonym">nnrD</name>
    <name evidence="22" type="ORF">SAMN02745157_0491</name>
</gene>
<keyword evidence="13" id="KW-0511">Multifunctional enzyme</keyword>
<dbReference type="CDD" id="cd01171">
    <property type="entry name" value="YXKO-related"/>
    <property type="match status" value="1"/>
</dbReference>
<evidence type="ECO:0000313" key="23">
    <source>
        <dbReference type="Proteomes" id="UP000184485"/>
    </source>
</evidence>
<comment type="function">
    <text evidence="14 19">Bifunctional enzyme that catalyzes the epimerization of the S- and R-forms of NAD(P)HX and the dehydration of the S-form of NAD(P)HX at the expense of ADP, which is converted to AMP. This allows the repair of both epimers of NAD(P)HX, a damaged form of NAD(P)H that is a result of enzymatic or heat-dependent hydration.</text>
</comment>
<feature type="binding site" evidence="18">
    <location>
        <position position="117"/>
    </location>
    <ligand>
        <name>K(+)</name>
        <dbReference type="ChEBI" id="CHEBI:29103"/>
    </ligand>
</feature>
<keyword evidence="6 17" id="KW-0547">Nucleotide-binding</keyword>
<dbReference type="STRING" id="1122133.SAMN02745157_0491"/>
<evidence type="ECO:0000313" key="22">
    <source>
        <dbReference type="EMBL" id="SHE57923.1"/>
    </source>
</evidence>
<evidence type="ECO:0000256" key="19">
    <source>
        <dbReference type="PIRNR" id="PIRNR017184"/>
    </source>
</evidence>
<organism evidence="22 23">
    <name type="scientific">Kaistia soli DSM 19436</name>
    <dbReference type="NCBI Taxonomy" id="1122133"/>
    <lineage>
        <taxon>Bacteria</taxon>
        <taxon>Pseudomonadati</taxon>
        <taxon>Pseudomonadota</taxon>
        <taxon>Alphaproteobacteria</taxon>
        <taxon>Hyphomicrobiales</taxon>
        <taxon>Kaistiaceae</taxon>
        <taxon>Kaistia</taxon>
    </lineage>
</organism>
<feature type="binding site" evidence="18">
    <location>
        <position position="150"/>
    </location>
    <ligand>
        <name>(6S)-NADPHX</name>
        <dbReference type="ChEBI" id="CHEBI:64076"/>
    </ligand>
</feature>
<evidence type="ECO:0000256" key="5">
    <source>
        <dbReference type="ARBA" id="ARBA00022723"/>
    </source>
</evidence>
<comment type="catalytic activity">
    <reaction evidence="2 18 19">
        <text>(6R)-NADPHX = (6S)-NADPHX</text>
        <dbReference type="Rhea" id="RHEA:32227"/>
        <dbReference type="ChEBI" id="CHEBI:64076"/>
        <dbReference type="ChEBI" id="CHEBI:64077"/>
        <dbReference type="EC" id="5.1.99.6"/>
    </reaction>
</comment>
<evidence type="ECO:0000256" key="9">
    <source>
        <dbReference type="ARBA" id="ARBA00022958"/>
    </source>
</evidence>
<evidence type="ECO:0000256" key="7">
    <source>
        <dbReference type="ARBA" id="ARBA00022840"/>
    </source>
</evidence>
<keyword evidence="5 18" id="KW-0479">Metal-binding</keyword>
<keyword evidence="23" id="KW-1185">Reference proteome</keyword>
<proteinExistence type="inferred from homology"/>
<dbReference type="SUPFAM" id="SSF53613">
    <property type="entry name" value="Ribokinase-like"/>
    <property type="match status" value="1"/>
</dbReference>
<comment type="catalytic activity">
    <reaction evidence="15 17 19">
        <text>(6S)-NADHX + ADP = AMP + phosphate + NADH + H(+)</text>
        <dbReference type="Rhea" id="RHEA:32223"/>
        <dbReference type="ChEBI" id="CHEBI:15378"/>
        <dbReference type="ChEBI" id="CHEBI:43474"/>
        <dbReference type="ChEBI" id="CHEBI:57945"/>
        <dbReference type="ChEBI" id="CHEBI:64074"/>
        <dbReference type="ChEBI" id="CHEBI:456215"/>
        <dbReference type="ChEBI" id="CHEBI:456216"/>
        <dbReference type="EC" id="4.2.1.136"/>
    </reaction>
</comment>
<feature type="binding site" evidence="18">
    <location>
        <position position="57"/>
    </location>
    <ligand>
        <name>K(+)</name>
        <dbReference type="ChEBI" id="CHEBI:29103"/>
    </ligand>
</feature>
<evidence type="ECO:0000256" key="12">
    <source>
        <dbReference type="ARBA" id="ARBA00023239"/>
    </source>
</evidence>
<sequence length="490" mass="49845">MSELLTPTEMAAADAATIAAGTPGFKLMMAAARAVADVAARRPLGTRIAVACGPGNNGGDGFVAAQILVERGYRVSLGLIGSVAALKGDAALAAARWKGEVASLAALEFEKADLIIDALFGAGLDRPLAGDAAEAVRRMNAAAAPIIAVDLPSGINGATGAVMGEAVEADETVTFFRPKPGHMLLPGRLRCGRLSVADIGISADVLAAIAPRAFQNRKGLWLPHFPVPRIDGHKYDKGHLVVVSGPAWHTGAARMAARSGLRIGAGLATLASPLDALPENAAHLTAIMLRPMEGAAGLASILADERLNVVVLGPGLGGGDETRALVEAALASAAAVVLDADGISAFRDAPERLFAAIARRAAPVTLTPHDGEFARLFPDLAQELGKLDRARAAAGRSGAVVLLKGPDTVVAAPDGRASIADNAPPFLATAGSGDVLAGMIGGLLAQRMPAFEAASAATYLHGDAAVVLGRGLIAEDLPEALPRVFQRLFD</sequence>
<dbReference type="InterPro" id="IPR036652">
    <property type="entry name" value="YjeF_N_dom_sf"/>
</dbReference>
<dbReference type="GO" id="GO:0110051">
    <property type="term" value="P:metabolite repair"/>
    <property type="evidence" value="ECO:0007669"/>
    <property type="project" value="TreeGrafter"/>
</dbReference>
<dbReference type="GO" id="GO:0052856">
    <property type="term" value="F:NAD(P)HX epimerase activity"/>
    <property type="evidence" value="ECO:0007669"/>
    <property type="project" value="UniProtKB-UniRule"/>
</dbReference>
<feature type="binding site" evidence="17">
    <location>
        <position position="252"/>
    </location>
    <ligand>
        <name>(6S)-NADPHX</name>
        <dbReference type="ChEBI" id="CHEBI:64076"/>
    </ligand>
</feature>
<dbReference type="Proteomes" id="UP000184485">
    <property type="component" value="Unassembled WGS sequence"/>
</dbReference>
<evidence type="ECO:0000256" key="2">
    <source>
        <dbReference type="ARBA" id="ARBA00000909"/>
    </source>
</evidence>
<dbReference type="PROSITE" id="PS51385">
    <property type="entry name" value="YJEF_N"/>
    <property type="match status" value="1"/>
</dbReference>
<evidence type="ECO:0000256" key="14">
    <source>
        <dbReference type="ARBA" id="ARBA00025153"/>
    </source>
</evidence>
<dbReference type="NCBIfam" id="TIGR00197">
    <property type="entry name" value="yjeF_nterm"/>
    <property type="match status" value="1"/>
</dbReference>
<dbReference type="PANTHER" id="PTHR12592">
    <property type="entry name" value="ATP-DEPENDENT (S)-NAD(P)H-HYDRATE DEHYDRATASE FAMILY MEMBER"/>
    <property type="match status" value="1"/>
</dbReference>
<dbReference type="InterPro" id="IPR030677">
    <property type="entry name" value="Nnr"/>
</dbReference>
<dbReference type="EC" id="5.1.99.6" evidence="19"/>
<feature type="binding site" evidence="18">
    <location>
        <begin position="56"/>
        <end position="60"/>
    </location>
    <ligand>
        <name>(6S)-NADPHX</name>
        <dbReference type="ChEBI" id="CHEBI:64076"/>
    </ligand>
</feature>
<comment type="caution">
    <text evidence="18">Lacks conserved residue(s) required for the propagation of feature annotation.</text>
</comment>
<evidence type="ECO:0000256" key="10">
    <source>
        <dbReference type="ARBA" id="ARBA00023027"/>
    </source>
</evidence>
<comment type="cofactor">
    <cofactor evidence="17">
        <name>Mg(2+)</name>
        <dbReference type="ChEBI" id="CHEBI:18420"/>
    </cofactor>
</comment>
<keyword evidence="11 18" id="KW-0413">Isomerase</keyword>
<comment type="similarity">
    <text evidence="18">Belongs to the NnrE/AIBP family.</text>
</comment>
<dbReference type="PIRSF" id="PIRSF017184">
    <property type="entry name" value="Nnr"/>
    <property type="match status" value="1"/>
</dbReference>
<evidence type="ECO:0000256" key="11">
    <source>
        <dbReference type="ARBA" id="ARBA00023235"/>
    </source>
</evidence>
<accession>A0A1M4UMX4</accession>
<keyword evidence="8 17" id="KW-0521">NADP</keyword>
<keyword evidence="10 17" id="KW-0520">NAD</keyword>
<dbReference type="GO" id="GO:0016301">
    <property type="term" value="F:kinase activity"/>
    <property type="evidence" value="ECO:0007669"/>
    <property type="project" value="UniProtKB-KW"/>
</dbReference>
<feature type="binding site" evidence="17">
    <location>
        <position position="434"/>
    </location>
    <ligand>
        <name>(6S)-NADPHX</name>
        <dbReference type="ChEBI" id="CHEBI:64076"/>
    </ligand>
</feature>
<evidence type="ECO:0000256" key="6">
    <source>
        <dbReference type="ARBA" id="ARBA00022741"/>
    </source>
</evidence>
<comment type="similarity">
    <text evidence="3 19">In the N-terminal section; belongs to the NnrE/AIBP family.</text>
</comment>
<dbReference type="Pfam" id="PF01256">
    <property type="entry name" value="Carb_kinase"/>
    <property type="match status" value="1"/>
</dbReference>
<feature type="binding site" evidence="17">
    <location>
        <position position="369"/>
    </location>
    <ligand>
        <name>(6S)-NADPHX</name>
        <dbReference type="ChEBI" id="CHEBI:64076"/>
    </ligand>
</feature>
<dbReference type="Pfam" id="PF03853">
    <property type="entry name" value="YjeF_N"/>
    <property type="match status" value="1"/>
</dbReference>
<dbReference type="HAMAP" id="MF_01966">
    <property type="entry name" value="NADHX_epimerase"/>
    <property type="match status" value="1"/>
</dbReference>
<feature type="domain" description="YjeF C-terminal" evidence="20">
    <location>
        <begin position="217"/>
        <end position="488"/>
    </location>
</feature>
<feature type="binding site" evidence="18">
    <location>
        <begin position="121"/>
        <end position="127"/>
    </location>
    <ligand>
        <name>(6S)-NADPHX</name>
        <dbReference type="ChEBI" id="CHEBI:64076"/>
    </ligand>
</feature>
<dbReference type="InterPro" id="IPR017953">
    <property type="entry name" value="Carbohydrate_kinase_pred_CS"/>
</dbReference>
<comment type="similarity">
    <text evidence="17">Belongs to the NnrD/CARKD family.</text>
</comment>